<dbReference type="OrthoDB" id="2419425at2759"/>
<comment type="caution">
    <text evidence="3">The sequence shown here is derived from an EMBL/GenBank/DDBJ whole genome shotgun (WGS) entry which is preliminary data.</text>
</comment>
<dbReference type="PANTHER" id="PTHR31511">
    <property type="entry name" value="PROTEIN CBG23764"/>
    <property type="match status" value="1"/>
</dbReference>
<feature type="domain" description="C2H2-type" evidence="2">
    <location>
        <begin position="2"/>
        <end position="32"/>
    </location>
</feature>
<dbReference type="PANTHER" id="PTHR31511:SF12">
    <property type="entry name" value="RHO TERMINATION FACTOR N-TERMINAL DOMAIN-CONTAINING PROTEIN"/>
    <property type="match status" value="1"/>
</dbReference>
<evidence type="ECO:0000313" key="4">
    <source>
        <dbReference type="Proteomes" id="UP000801492"/>
    </source>
</evidence>
<name>A0A8K0CMT1_IGNLU</name>
<dbReference type="EMBL" id="VTPC01054801">
    <property type="protein sequence ID" value="KAF2890303.1"/>
    <property type="molecule type" value="Genomic_DNA"/>
</dbReference>
<keyword evidence="1" id="KW-0863">Zinc-finger</keyword>
<keyword evidence="4" id="KW-1185">Reference proteome</keyword>
<gene>
    <name evidence="3" type="ORF">ILUMI_15870</name>
</gene>
<reference evidence="3" key="1">
    <citation type="submission" date="2019-08" db="EMBL/GenBank/DDBJ databases">
        <title>The genome of the North American firefly Photinus pyralis.</title>
        <authorList>
            <consortium name="Photinus pyralis genome working group"/>
            <person name="Fallon T.R."/>
            <person name="Sander Lower S.E."/>
            <person name="Weng J.-K."/>
        </authorList>
    </citation>
    <scope>NUCLEOTIDE SEQUENCE</scope>
    <source>
        <strain evidence="3">TRF0915ILg1</strain>
        <tissue evidence="3">Whole body</tissue>
    </source>
</reference>
<sequence>MLRCRNCGRRYSTRDALLRHQRESCGHSSSGPSAKRQRMTTPLLAKHRDRAVAVDDHNEDVKINRSAFRSRIISYRVSSRLHLLETGEFMGDLKNKIANLVRREVNKHRSVKVHLEFFGYYVLESKGLEDVKSFQTRNVVITAGSDLDEFYANVAETLDRKTKDFAEKESGWTLVRFLFVEVNFAKYNPLRASSFIPLPPFVQKKKAVINVRNDDQRCFAWRVVSALVPPLGAAHRCTSYPDPEQMHNLGGLQFPLKLKDIKDFCRMNPDIAVNVYGLEQVLKNVRGGGTLILCYGKEKTTRKFITDKR</sequence>
<protein>
    <recommendedName>
        <fullName evidence="2">C2H2-type domain-containing protein</fullName>
    </recommendedName>
</protein>
<proteinExistence type="predicted"/>
<keyword evidence="1" id="KW-0479">Metal-binding</keyword>
<evidence type="ECO:0000313" key="3">
    <source>
        <dbReference type="EMBL" id="KAF2890303.1"/>
    </source>
</evidence>
<evidence type="ECO:0000256" key="1">
    <source>
        <dbReference type="PROSITE-ProRule" id="PRU00042"/>
    </source>
</evidence>
<dbReference type="InterPro" id="IPR013087">
    <property type="entry name" value="Znf_C2H2_type"/>
</dbReference>
<accession>A0A8K0CMT1</accession>
<keyword evidence="1" id="KW-0862">Zinc</keyword>
<dbReference type="GO" id="GO:0008270">
    <property type="term" value="F:zinc ion binding"/>
    <property type="evidence" value="ECO:0007669"/>
    <property type="project" value="UniProtKB-KW"/>
</dbReference>
<dbReference type="Proteomes" id="UP000801492">
    <property type="component" value="Unassembled WGS sequence"/>
</dbReference>
<organism evidence="3 4">
    <name type="scientific">Ignelater luminosus</name>
    <name type="common">Cucubano</name>
    <name type="synonym">Pyrophorus luminosus</name>
    <dbReference type="NCBI Taxonomy" id="2038154"/>
    <lineage>
        <taxon>Eukaryota</taxon>
        <taxon>Metazoa</taxon>
        <taxon>Ecdysozoa</taxon>
        <taxon>Arthropoda</taxon>
        <taxon>Hexapoda</taxon>
        <taxon>Insecta</taxon>
        <taxon>Pterygota</taxon>
        <taxon>Neoptera</taxon>
        <taxon>Endopterygota</taxon>
        <taxon>Coleoptera</taxon>
        <taxon>Polyphaga</taxon>
        <taxon>Elateriformia</taxon>
        <taxon>Elateroidea</taxon>
        <taxon>Elateridae</taxon>
        <taxon>Agrypninae</taxon>
        <taxon>Pyrophorini</taxon>
        <taxon>Ignelater</taxon>
    </lineage>
</organism>
<dbReference type="PROSITE" id="PS50157">
    <property type="entry name" value="ZINC_FINGER_C2H2_2"/>
    <property type="match status" value="1"/>
</dbReference>
<evidence type="ECO:0000259" key="2">
    <source>
        <dbReference type="PROSITE" id="PS50157"/>
    </source>
</evidence>
<dbReference type="AlphaFoldDB" id="A0A8K0CMT1"/>